<dbReference type="Gene3D" id="3.60.15.10">
    <property type="entry name" value="Ribonuclease Z/Hydroxyacylglutathione hydrolase-like"/>
    <property type="match status" value="1"/>
</dbReference>
<dbReference type="GO" id="GO:0070290">
    <property type="term" value="F:N-acylphosphatidylethanolamine-specific phospholipase D activity"/>
    <property type="evidence" value="ECO:0007669"/>
    <property type="project" value="InterPro"/>
</dbReference>
<organism evidence="2 3">
    <name type="scientific">Treponema saccharophilum DSM 2985</name>
    <dbReference type="NCBI Taxonomy" id="907348"/>
    <lineage>
        <taxon>Bacteria</taxon>
        <taxon>Pseudomonadati</taxon>
        <taxon>Spirochaetota</taxon>
        <taxon>Spirochaetia</taxon>
        <taxon>Spirochaetales</taxon>
        <taxon>Treponemataceae</taxon>
        <taxon>Treponema</taxon>
    </lineage>
</organism>
<dbReference type="InterPro" id="IPR036866">
    <property type="entry name" value="RibonucZ/Hydroxyglut_hydro"/>
</dbReference>
<dbReference type="GO" id="GO:0005737">
    <property type="term" value="C:cytoplasm"/>
    <property type="evidence" value="ECO:0007669"/>
    <property type="project" value="TreeGrafter"/>
</dbReference>
<dbReference type="PIRSF" id="PIRSF038896">
    <property type="entry name" value="NAPE-PLD"/>
    <property type="match status" value="1"/>
</dbReference>
<dbReference type="STRING" id="907348.TresaDRAFT_1907"/>
<evidence type="ECO:0000313" key="3">
    <source>
        <dbReference type="Proteomes" id="UP000003571"/>
    </source>
</evidence>
<reference evidence="2 3" key="1">
    <citation type="submission" date="2011-09" db="EMBL/GenBank/DDBJ databases">
        <title>The draft genome of Treponema saccharophilum DSM 2985.</title>
        <authorList>
            <consortium name="US DOE Joint Genome Institute (JGI-PGF)"/>
            <person name="Lucas S."/>
            <person name="Copeland A."/>
            <person name="Lapidus A."/>
            <person name="Glavina del Rio T."/>
            <person name="Dalin E."/>
            <person name="Tice H."/>
            <person name="Bruce D."/>
            <person name="Goodwin L."/>
            <person name="Pitluck S."/>
            <person name="Peters L."/>
            <person name="Kyrpides N."/>
            <person name="Mavromatis K."/>
            <person name="Ivanova N."/>
            <person name="Markowitz V."/>
            <person name="Cheng J.-F."/>
            <person name="Hugenholtz P."/>
            <person name="Woyke T."/>
            <person name="Wu D."/>
            <person name="Gronow S."/>
            <person name="Wellnitz S."/>
            <person name="Brambilla E."/>
            <person name="Klenk H.-P."/>
            <person name="Eisen J.A."/>
        </authorList>
    </citation>
    <scope>NUCLEOTIDE SEQUENCE [LARGE SCALE GENOMIC DNA]</scope>
    <source>
        <strain evidence="2 3">DSM 2985</strain>
    </source>
</reference>
<dbReference type="PANTHER" id="PTHR15032">
    <property type="entry name" value="N-ACYL-PHOSPHATIDYLETHANOLAMINE-HYDROLYZING PHOSPHOLIPASE D"/>
    <property type="match status" value="1"/>
</dbReference>
<feature type="domain" description="Metallo-beta-lactamase" evidence="1">
    <location>
        <begin position="117"/>
        <end position="313"/>
    </location>
</feature>
<dbReference type="InterPro" id="IPR024884">
    <property type="entry name" value="NAPE-PLD"/>
</dbReference>
<name>H7EIH6_9SPIR</name>
<gene>
    <name evidence="2" type="ORF">TresaDRAFT_1907</name>
</gene>
<evidence type="ECO:0000259" key="1">
    <source>
        <dbReference type="Pfam" id="PF12706"/>
    </source>
</evidence>
<dbReference type="AlphaFoldDB" id="H7EIH6"/>
<dbReference type="InterPro" id="IPR001279">
    <property type="entry name" value="Metallo-B-lactamas"/>
</dbReference>
<evidence type="ECO:0000313" key="2">
    <source>
        <dbReference type="EMBL" id="EIC02627.1"/>
    </source>
</evidence>
<sequence>MRRCMVLIAAVLFVLVVPVYAVLFLPGVGGKPSKSDREDYARRAANYDGKSFRNEDDVRLMTDDSSAGGNHASTKGARPKTALPLAEPSFSAAPSDGEFTVTWFGHSSVLVQVAGKNILIDPVFSEKLSPVSWIGVKRFTKCPVTVDSLPQIDVMIISHDHYDHLDYSVMKAISPKVRRVIVPLGVEAHLRKWKFDMAKVENLAWWEESAGDDGVTVACTPAQHFSGRWLTGRNGTLWASWVIQAGGRQVFYNGDSGFSTHYGKIREKYGDSDFALMECGQYSTRWARIHSFPEEGADAMAAVGAKLAMPVHWGAFVLSDHAWDDSVERFVSHAEETGLRFITPKIGETVDLTKDDLSMFRQKWWREIE</sequence>
<dbReference type="OrthoDB" id="9805728at2"/>
<protein>
    <recommendedName>
        <fullName evidence="1">Metallo-beta-lactamase domain-containing protein</fullName>
    </recommendedName>
</protein>
<dbReference type="eggNOG" id="COG2220">
    <property type="taxonomic scope" value="Bacteria"/>
</dbReference>
<keyword evidence="3" id="KW-1185">Reference proteome</keyword>
<dbReference type="Pfam" id="PF12706">
    <property type="entry name" value="Lactamase_B_2"/>
    <property type="match status" value="1"/>
</dbReference>
<dbReference type="PATRIC" id="fig|907348.3.peg.621"/>
<dbReference type="RefSeq" id="WP_002702757.1">
    <property type="nucleotide sequence ID" value="NZ_AGRW01000036.1"/>
</dbReference>
<dbReference type="Proteomes" id="UP000003571">
    <property type="component" value="Unassembled WGS sequence"/>
</dbReference>
<dbReference type="GO" id="GO:0008270">
    <property type="term" value="F:zinc ion binding"/>
    <property type="evidence" value="ECO:0007669"/>
    <property type="project" value="InterPro"/>
</dbReference>
<accession>H7EIH6</accession>
<dbReference type="PANTHER" id="PTHR15032:SF4">
    <property type="entry name" value="N-ACYL-PHOSPHATIDYLETHANOLAMINE-HYDROLYZING PHOSPHOLIPASE D"/>
    <property type="match status" value="1"/>
</dbReference>
<proteinExistence type="predicted"/>
<comment type="caution">
    <text evidence="2">The sequence shown here is derived from an EMBL/GenBank/DDBJ whole genome shotgun (WGS) entry which is preliminary data.</text>
</comment>
<dbReference type="EMBL" id="AGRW01000036">
    <property type="protein sequence ID" value="EIC02627.1"/>
    <property type="molecule type" value="Genomic_DNA"/>
</dbReference>
<dbReference type="SUPFAM" id="SSF56281">
    <property type="entry name" value="Metallo-hydrolase/oxidoreductase"/>
    <property type="match status" value="1"/>
</dbReference>